<dbReference type="Proteomes" id="UP000681162">
    <property type="component" value="Unassembled WGS sequence"/>
</dbReference>
<evidence type="ECO:0000256" key="1">
    <source>
        <dbReference type="ARBA" id="ARBA00023015"/>
    </source>
</evidence>
<evidence type="ECO:0000259" key="4">
    <source>
        <dbReference type="PROSITE" id="PS01124"/>
    </source>
</evidence>
<dbReference type="GO" id="GO:0043565">
    <property type="term" value="F:sequence-specific DNA binding"/>
    <property type="evidence" value="ECO:0007669"/>
    <property type="project" value="InterPro"/>
</dbReference>
<dbReference type="AlphaFoldDB" id="A0A919XTG1"/>
<dbReference type="GO" id="GO:0003700">
    <property type="term" value="F:DNA-binding transcription factor activity"/>
    <property type="evidence" value="ECO:0007669"/>
    <property type="project" value="InterPro"/>
</dbReference>
<evidence type="ECO:0000313" key="6">
    <source>
        <dbReference type="Proteomes" id="UP000681162"/>
    </source>
</evidence>
<dbReference type="PROSITE" id="PS00041">
    <property type="entry name" value="HTH_ARAC_FAMILY_1"/>
    <property type="match status" value="1"/>
</dbReference>
<protein>
    <recommendedName>
        <fullName evidence="4">HTH araC/xylS-type domain-containing protein</fullName>
    </recommendedName>
</protein>
<keyword evidence="1" id="KW-0805">Transcription regulation</keyword>
<dbReference type="InterPro" id="IPR050959">
    <property type="entry name" value="MarA-like"/>
</dbReference>
<name>A0A919XTG1_9BACL</name>
<evidence type="ECO:0000256" key="3">
    <source>
        <dbReference type="ARBA" id="ARBA00023163"/>
    </source>
</evidence>
<proteinExistence type="predicted"/>
<dbReference type="RefSeq" id="WP_212938937.1">
    <property type="nucleotide sequence ID" value="NZ_BORR01000004.1"/>
</dbReference>
<dbReference type="Gene3D" id="3.20.80.10">
    <property type="entry name" value="Regulatory factor, effector binding domain"/>
    <property type="match status" value="1"/>
</dbReference>
<dbReference type="EMBL" id="BORR01000004">
    <property type="protein sequence ID" value="GIO36600.1"/>
    <property type="molecule type" value="Genomic_DNA"/>
</dbReference>
<dbReference type="PROSITE" id="PS01124">
    <property type="entry name" value="HTH_ARAC_FAMILY_2"/>
    <property type="match status" value="1"/>
</dbReference>
<evidence type="ECO:0000256" key="2">
    <source>
        <dbReference type="ARBA" id="ARBA00023125"/>
    </source>
</evidence>
<dbReference type="InterPro" id="IPR018062">
    <property type="entry name" value="HTH_AraC-typ_CS"/>
</dbReference>
<dbReference type="InterPro" id="IPR018060">
    <property type="entry name" value="HTH_AraC"/>
</dbReference>
<gene>
    <name evidence="5" type="ORF">J41TS12_14610</name>
</gene>
<feature type="domain" description="HTH araC/xylS-type" evidence="4">
    <location>
        <begin position="9"/>
        <end position="107"/>
    </location>
</feature>
<keyword evidence="2" id="KW-0238">DNA-binding</keyword>
<organism evidence="5 6">
    <name type="scientific">Paenibacillus antibioticophila</name>
    <dbReference type="NCBI Taxonomy" id="1274374"/>
    <lineage>
        <taxon>Bacteria</taxon>
        <taxon>Bacillati</taxon>
        <taxon>Bacillota</taxon>
        <taxon>Bacilli</taxon>
        <taxon>Bacillales</taxon>
        <taxon>Paenibacillaceae</taxon>
        <taxon>Paenibacillus</taxon>
    </lineage>
</organism>
<dbReference type="Gene3D" id="1.10.10.60">
    <property type="entry name" value="Homeodomain-like"/>
    <property type="match status" value="2"/>
</dbReference>
<keyword evidence="6" id="KW-1185">Reference proteome</keyword>
<dbReference type="InterPro" id="IPR011256">
    <property type="entry name" value="Reg_factor_effector_dom_sf"/>
</dbReference>
<dbReference type="SUPFAM" id="SSF46689">
    <property type="entry name" value="Homeodomain-like"/>
    <property type="match status" value="2"/>
</dbReference>
<dbReference type="PANTHER" id="PTHR47504">
    <property type="entry name" value="RIGHT ORIGIN-BINDING PROTEIN"/>
    <property type="match status" value="1"/>
</dbReference>
<keyword evidence="3" id="KW-0804">Transcription</keyword>
<sequence length="306" mass="35259">MYEWNEMVQRMIDWVDEHSDATPSLLAISQQLGYSPYYCTKQFHALTGMTLREYVTMRRISGVALELRDTEERILDIAVKYGFSSQEALTRAFVKAFNITPNAYRKSKRPIPLAIRQEVYTPYHYAMKESGSMGAISSIQYVEVKVEKIPAHKLVGIWDLKTNNYGSFWSNGHDCDDICGTLASLSGRVLPGQLGQLGGWFYENTKKGYFYGLAMPEEDEGMIPEHMELRPVPESEYVVFHHPPYDYLKDNPAVMQAVEAMAWNFDPRTIGYVWDYDSNKQEYQRHFPEGYGYAVVRPVKRAPIQP</sequence>
<dbReference type="InterPro" id="IPR009057">
    <property type="entry name" value="Homeodomain-like_sf"/>
</dbReference>
<dbReference type="Pfam" id="PF12833">
    <property type="entry name" value="HTH_18"/>
    <property type="match status" value="1"/>
</dbReference>
<reference evidence="5 6" key="1">
    <citation type="submission" date="2021-03" db="EMBL/GenBank/DDBJ databases">
        <title>Antimicrobial resistance genes in bacteria isolated from Japanese honey, and their potential for conferring macrolide and lincosamide resistance in the American foulbrood pathogen Paenibacillus larvae.</title>
        <authorList>
            <person name="Okamoto M."/>
            <person name="Kumagai M."/>
            <person name="Kanamori H."/>
            <person name="Takamatsu D."/>
        </authorList>
    </citation>
    <scope>NUCLEOTIDE SEQUENCE [LARGE SCALE GENOMIC DNA]</scope>
    <source>
        <strain evidence="5 6">J41TS12</strain>
    </source>
</reference>
<dbReference type="PANTHER" id="PTHR47504:SF6">
    <property type="entry name" value="ARAC-FAMILY TRANSCRIPTIONAL REGULATOR"/>
    <property type="match status" value="1"/>
</dbReference>
<comment type="caution">
    <text evidence="5">The sequence shown here is derived from an EMBL/GenBank/DDBJ whole genome shotgun (WGS) entry which is preliminary data.</text>
</comment>
<evidence type="ECO:0000313" key="5">
    <source>
        <dbReference type="EMBL" id="GIO36600.1"/>
    </source>
</evidence>
<accession>A0A919XTG1</accession>
<dbReference type="SMART" id="SM00342">
    <property type="entry name" value="HTH_ARAC"/>
    <property type="match status" value="1"/>
</dbReference>